<dbReference type="EMBL" id="AXCN02000717">
    <property type="status" value="NOT_ANNOTATED_CDS"/>
    <property type="molecule type" value="Genomic_DNA"/>
</dbReference>
<dbReference type="AlphaFoldDB" id="A0A182QD55"/>
<dbReference type="EnsemblMetazoa" id="AFAF007778-RA">
    <property type="protein sequence ID" value="AFAF007778-PA"/>
    <property type="gene ID" value="AFAF007778"/>
</dbReference>
<keyword evidence="3" id="KW-1185">Reference proteome</keyword>
<reference evidence="2" key="2">
    <citation type="submission" date="2020-05" db="UniProtKB">
        <authorList>
            <consortium name="EnsemblMetazoa"/>
        </authorList>
    </citation>
    <scope>IDENTIFICATION</scope>
    <source>
        <strain evidence="2">FAR1</strain>
    </source>
</reference>
<evidence type="ECO:0000256" key="1">
    <source>
        <dbReference type="SAM" id="MobiDB-lite"/>
    </source>
</evidence>
<evidence type="ECO:0000313" key="3">
    <source>
        <dbReference type="Proteomes" id="UP000075886"/>
    </source>
</evidence>
<feature type="region of interest" description="Disordered" evidence="1">
    <location>
        <begin position="331"/>
        <end position="350"/>
    </location>
</feature>
<evidence type="ECO:0000313" key="2">
    <source>
        <dbReference type="EnsemblMetazoa" id="AFAF007778-PA"/>
    </source>
</evidence>
<reference evidence="3" key="1">
    <citation type="submission" date="2014-01" db="EMBL/GenBank/DDBJ databases">
        <title>The Genome Sequence of Anopheles farauti FAR1 (V2).</title>
        <authorList>
            <consortium name="The Broad Institute Genomics Platform"/>
            <person name="Neafsey D.E."/>
            <person name="Besansky N."/>
            <person name="Howell P."/>
            <person name="Walton C."/>
            <person name="Young S.K."/>
            <person name="Zeng Q."/>
            <person name="Gargeya S."/>
            <person name="Fitzgerald M."/>
            <person name="Haas B."/>
            <person name="Abouelleil A."/>
            <person name="Allen A.W."/>
            <person name="Alvarado L."/>
            <person name="Arachchi H.M."/>
            <person name="Berlin A.M."/>
            <person name="Chapman S.B."/>
            <person name="Gainer-Dewar J."/>
            <person name="Goldberg J."/>
            <person name="Griggs A."/>
            <person name="Gujja S."/>
            <person name="Hansen M."/>
            <person name="Howarth C."/>
            <person name="Imamovic A."/>
            <person name="Ireland A."/>
            <person name="Larimer J."/>
            <person name="McCowan C."/>
            <person name="Murphy C."/>
            <person name="Pearson M."/>
            <person name="Poon T.W."/>
            <person name="Priest M."/>
            <person name="Roberts A."/>
            <person name="Saif S."/>
            <person name="Shea T."/>
            <person name="Sisk P."/>
            <person name="Sykes S."/>
            <person name="Wortman J."/>
            <person name="Nusbaum C."/>
            <person name="Birren B."/>
        </authorList>
    </citation>
    <scope>NUCLEOTIDE SEQUENCE [LARGE SCALE GENOMIC DNA]</scope>
    <source>
        <strain evidence="3">FAR1</strain>
    </source>
</reference>
<proteinExistence type="predicted"/>
<dbReference type="Proteomes" id="UP000075886">
    <property type="component" value="Unassembled WGS sequence"/>
</dbReference>
<sequence>MHKNPTDDGTPNSIIIATLPPPVVDIPPPPIEPIGFVVPPVGVEQVLLEALPPNWIDPAPGVAAEPNGSVEPGLGTPVSFDRKNFGVTRPLVVVVPVVAASGKGPHSGMLLPFSNDAVDESGLGQIGDGDGVWQTGDEPLSGGGWKSNFRFTDELSGLGRNGHGDMDRRVTNFRVGEGEVVGYCNPMPPRLKQIRSRTDYSFAQHVSWDASVSLPRRRWAGAVVRADRGQRNVQWVLQIVTHRFRGRPVERPVLRGQGQILATLRHLHRVVDLPFVVNLAAVAHIGTFLLPQLRYSWRQSRARGRSTTTSCSSAVPARAGTAIGNVGQWTEASRKPPNARCKDVRKRRRE</sequence>
<accession>A0A182QD55</accession>
<organism evidence="2 3">
    <name type="scientific">Anopheles farauti</name>
    <dbReference type="NCBI Taxonomy" id="69004"/>
    <lineage>
        <taxon>Eukaryota</taxon>
        <taxon>Metazoa</taxon>
        <taxon>Ecdysozoa</taxon>
        <taxon>Arthropoda</taxon>
        <taxon>Hexapoda</taxon>
        <taxon>Insecta</taxon>
        <taxon>Pterygota</taxon>
        <taxon>Neoptera</taxon>
        <taxon>Endopterygota</taxon>
        <taxon>Diptera</taxon>
        <taxon>Nematocera</taxon>
        <taxon>Culicoidea</taxon>
        <taxon>Culicidae</taxon>
        <taxon>Anophelinae</taxon>
        <taxon>Anopheles</taxon>
    </lineage>
</organism>
<name>A0A182QD55_9DIPT</name>
<protein>
    <submittedName>
        <fullName evidence="2">Uncharacterized protein</fullName>
    </submittedName>
</protein>
<dbReference type="VEuPathDB" id="VectorBase:AFAF007778"/>